<reference evidence="3" key="1">
    <citation type="submission" date="2017-10" db="EMBL/GenBank/DDBJ databases">
        <title>Rapid genome shrinkage in a self-fertile nematode reveals novel sperm competition proteins.</title>
        <authorList>
            <person name="Yin D."/>
            <person name="Schwarz E.M."/>
            <person name="Thomas C.G."/>
            <person name="Felde R.L."/>
            <person name="Korf I.F."/>
            <person name="Cutter A.D."/>
            <person name="Schartner C.M."/>
            <person name="Ralston E.J."/>
            <person name="Meyer B.J."/>
            <person name="Haag E.S."/>
        </authorList>
    </citation>
    <scope>NUCLEOTIDE SEQUENCE [LARGE SCALE GENOMIC DNA]</scope>
    <source>
        <strain evidence="3">JU1422</strain>
    </source>
</reference>
<accession>A0A2G5TS52</accession>
<keyword evidence="1" id="KW-0472">Membrane</keyword>
<name>A0A2G5TS52_9PELO</name>
<dbReference type="AlphaFoldDB" id="A0A2G5TS52"/>
<sequence>MLARKWKFYDIILLETVETTNYTYSPYPEYREELRNLENMKRQRYFQNEYIDALQEMFLEWSPLSFGIDLQLMISIPNYWLGRLDVHRFNVLYPLRKLACFVLSKKFPTNFLEAPRYFHVVLCGLHIHHYSMLLGNRINLFRQLMILEFIYIVAKYTVDDIRSVIWPFILVNEIWDVFTVFKYRTTEFLPFELQLWKFVQTLEHFLLLNQYPDFYILIWLTVIATLQIVSFFMYFLFPPLTWTVPILNIAPTRAPKNRYMIYSRYVAIAFVLLIFWALSGGMPHICVILSFFATILVYHIAKIIYIKYYYLPYLRGLLQNEAL</sequence>
<organism evidence="2 3">
    <name type="scientific">Caenorhabditis nigoni</name>
    <dbReference type="NCBI Taxonomy" id="1611254"/>
    <lineage>
        <taxon>Eukaryota</taxon>
        <taxon>Metazoa</taxon>
        <taxon>Ecdysozoa</taxon>
        <taxon>Nematoda</taxon>
        <taxon>Chromadorea</taxon>
        <taxon>Rhabditida</taxon>
        <taxon>Rhabditina</taxon>
        <taxon>Rhabditomorpha</taxon>
        <taxon>Rhabditoidea</taxon>
        <taxon>Rhabditidae</taxon>
        <taxon>Peloderinae</taxon>
        <taxon>Caenorhabditis</taxon>
    </lineage>
</organism>
<keyword evidence="1" id="KW-1133">Transmembrane helix</keyword>
<proteinExistence type="predicted"/>
<gene>
    <name evidence="2" type="primary">Cnig_chr_V.g21438</name>
    <name evidence="2" type="ORF">B9Z55_021438</name>
</gene>
<feature type="transmembrane region" description="Helical" evidence="1">
    <location>
        <begin position="285"/>
        <end position="306"/>
    </location>
</feature>
<dbReference type="OrthoDB" id="5896667at2759"/>
<keyword evidence="1" id="KW-0812">Transmembrane</keyword>
<comment type="caution">
    <text evidence="2">The sequence shown here is derived from an EMBL/GenBank/DDBJ whole genome shotgun (WGS) entry which is preliminary data.</text>
</comment>
<dbReference type="Proteomes" id="UP000230233">
    <property type="component" value="Chromosome V"/>
</dbReference>
<protein>
    <submittedName>
        <fullName evidence="2">Uncharacterized protein</fullName>
    </submittedName>
</protein>
<feature type="transmembrane region" description="Helical" evidence="1">
    <location>
        <begin position="259"/>
        <end position="278"/>
    </location>
</feature>
<feature type="transmembrane region" description="Helical" evidence="1">
    <location>
        <begin position="214"/>
        <end position="237"/>
    </location>
</feature>
<dbReference type="EMBL" id="PDUG01000005">
    <property type="protein sequence ID" value="PIC30073.1"/>
    <property type="molecule type" value="Genomic_DNA"/>
</dbReference>
<keyword evidence="3" id="KW-1185">Reference proteome</keyword>
<evidence type="ECO:0000313" key="3">
    <source>
        <dbReference type="Proteomes" id="UP000230233"/>
    </source>
</evidence>
<evidence type="ECO:0000256" key="1">
    <source>
        <dbReference type="SAM" id="Phobius"/>
    </source>
</evidence>
<evidence type="ECO:0000313" key="2">
    <source>
        <dbReference type="EMBL" id="PIC30073.1"/>
    </source>
</evidence>